<feature type="compositionally biased region" description="Low complexity" evidence="1">
    <location>
        <begin position="98"/>
        <end position="111"/>
    </location>
</feature>
<protein>
    <recommendedName>
        <fullName evidence="5">Secreted protein</fullName>
    </recommendedName>
</protein>
<feature type="region of interest" description="Disordered" evidence="1">
    <location>
        <begin position="96"/>
        <end position="130"/>
    </location>
</feature>
<evidence type="ECO:0000256" key="2">
    <source>
        <dbReference type="SAM" id="Phobius"/>
    </source>
</evidence>
<keyword evidence="2" id="KW-1133">Transmembrane helix</keyword>
<evidence type="ECO:0008006" key="5">
    <source>
        <dbReference type="Google" id="ProtNLM"/>
    </source>
</evidence>
<dbReference type="EMBL" id="JAGPYW010000019">
    <property type="protein sequence ID" value="MCQ4615132.1"/>
    <property type="molecule type" value="Genomic_DNA"/>
</dbReference>
<feature type="region of interest" description="Disordered" evidence="1">
    <location>
        <begin position="1"/>
        <end position="39"/>
    </location>
</feature>
<dbReference type="AlphaFoldDB" id="A0ABD4TS36"/>
<feature type="compositionally biased region" description="Low complexity" evidence="1">
    <location>
        <begin position="20"/>
        <end position="39"/>
    </location>
</feature>
<evidence type="ECO:0000313" key="3">
    <source>
        <dbReference type="EMBL" id="MCQ4615132.1"/>
    </source>
</evidence>
<dbReference type="RefSeq" id="WP_256001426.1">
    <property type="nucleotide sequence ID" value="NZ_JAGPYW010000019.1"/>
</dbReference>
<sequence>MTNPYQPDDTHPGTDEWTSQQQQPQQQYQQPYYQQPYQPQQQKSNTGLVVALSVLGTLVLLALAGAVAFLFVRSDGSNGEQQDPVIVTEVETVAPESQNGQNNQNNQNNQGSKPNVNRREPMGSSVGFSNATAETQNTSSEFAGNVLAVFNERAAAMGEFPGSLSVYSPVTGQTYTMSCWPAGGGARCQGGNNASVYLY</sequence>
<evidence type="ECO:0000256" key="1">
    <source>
        <dbReference type="SAM" id="MobiDB-lite"/>
    </source>
</evidence>
<accession>A0ABD4TS36</accession>
<name>A0ABD4TS36_9CORY</name>
<keyword evidence="2" id="KW-0472">Membrane</keyword>
<evidence type="ECO:0000313" key="4">
    <source>
        <dbReference type="Proteomes" id="UP001205080"/>
    </source>
</evidence>
<comment type="caution">
    <text evidence="3">The sequence shown here is derived from an EMBL/GenBank/DDBJ whole genome shotgun (WGS) entry which is preliminary data.</text>
</comment>
<gene>
    <name evidence="3" type="ORF">KBX22_10420</name>
</gene>
<keyword evidence="2" id="KW-0812">Transmembrane</keyword>
<proteinExistence type="predicted"/>
<dbReference type="Proteomes" id="UP001205080">
    <property type="component" value="Unassembled WGS sequence"/>
</dbReference>
<organism evidence="3 4">
    <name type="scientific">Corynebacterium pseudogenitalium</name>
    <dbReference type="NCBI Taxonomy" id="38303"/>
    <lineage>
        <taxon>Bacteria</taxon>
        <taxon>Bacillati</taxon>
        <taxon>Actinomycetota</taxon>
        <taxon>Actinomycetes</taxon>
        <taxon>Mycobacteriales</taxon>
        <taxon>Corynebacteriaceae</taxon>
        <taxon>Corynebacterium</taxon>
    </lineage>
</organism>
<feature type="transmembrane region" description="Helical" evidence="2">
    <location>
        <begin position="48"/>
        <end position="72"/>
    </location>
</feature>
<reference evidence="3 4" key="1">
    <citation type="submission" date="2021-04" db="EMBL/GenBank/DDBJ databases">
        <title>Corynebacterium genitalium sp. nov. and Corynebacterium genitalium sp. nov., two new species of the genus Corynebacterium.</title>
        <authorList>
            <person name="Jaen-Luchoro D."/>
            <person name="Pinyeiro-Iglesias B."/>
            <person name="Al-Shaer S."/>
            <person name="Karlsson R."/>
            <person name="Gonzales-Siles L."/>
            <person name="Cardew S."/>
            <person name="Jensie-Markopolous S."/>
            <person name="Ohlen M."/>
            <person name="Inganas E."/>
            <person name="Moore E.R.B."/>
        </authorList>
    </citation>
    <scope>NUCLEOTIDE SEQUENCE [LARGE SCALE GENOMIC DNA]</scope>
    <source>
        <strain evidence="3 4">CCUG 55013</strain>
    </source>
</reference>